<dbReference type="Pfam" id="PF02623">
    <property type="entry name" value="FliW"/>
    <property type="match status" value="1"/>
</dbReference>
<keyword evidence="4" id="KW-0143">Chaperone</keyword>
<dbReference type="InterPro" id="IPR024046">
    <property type="entry name" value="Flagellar_assmbl_FliW_dom_sf"/>
</dbReference>
<dbReference type="NCBIfam" id="NF009793">
    <property type="entry name" value="PRK13285.1-1"/>
    <property type="match status" value="1"/>
</dbReference>
<evidence type="ECO:0000256" key="3">
    <source>
        <dbReference type="ARBA" id="ARBA00022845"/>
    </source>
</evidence>
<dbReference type="GO" id="GO:0044780">
    <property type="term" value="P:bacterial-type flagellum assembly"/>
    <property type="evidence" value="ECO:0007669"/>
    <property type="project" value="UniProtKB-UniRule"/>
</dbReference>
<comment type="function">
    <text evidence="4">Acts as an anti-CsrA protein, binds CsrA and prevents it from repressing translation of its target genes, one of which is flagellin. Binds to flagellin and participates in the assembly of the flagellum.</text>
</comment>
<accession>A0A7V3VTH6</accession>
<dbReference type="PANTHER" id="PTHR39190">
    <property type="entry name" value="FLAGELLAR ASSEMBLY FACTOR FLIW"/>
    <property type="match status" value="1"/>
</dbReference>
<keyword evidence="5" id="KW-0282">Flagellum</keyword>
<keyword evidence="5" id="KW-0969">Cilium</keyword>
<evidence type="ECO:0000256" key="2">
    <source>
        <dbReference type="ARBA" id="ARBA00022795"/>
    </source>
</evidence>
<keyword evidence="5" id="KW-0966">Cell projection</keyword>
<dbReference type="PANTHER" id="PTHR39190:SF1">
    <property type="entry name" value="FLAGELLAR ASSEMBLY FACTOR FLIW"/>
    <property type="match status" value="1"/>
</dbReference>
<comment type="caution">
    <text evidence="5">The sequence shown here is derived from an EMBL/GenBank/DDBJ whole genome shotgun (WGS) entry which is preliminary data.</text>
</comment>
<organism evidence="5">
    <name type="scientific">Mesoaciditoga lauensis</name>
    <dbReference type="NCBI Taxonomy" id="1495039"/>
    <lineage>
        <taxon>Bacteria</taxon>
        <taxon>Thermotogati</taxon>
        <taxon>Thermotogota</taxon>
        <taxon>Thermotogae</taxon>
        <taxon>Mesoaciditogales</taxon>
        <taxon>Mesoaciditogaceae</taxon>
        <taxon>Mesoaciditoga</taxon>
    </lineage>
</organism>
<proteinExistence type="inferred from homology"/>
<evidence type="ECO:0000313" key="5">
    <source>
        <dbReference type="EMBL" id="HGE75660.1"/>
    </source>
</evidence>
<dbReference type="GO" id="GO:0005737">
    <property type="term" value="C:cytoplasm"/>
    <property type="evidence" value="ECO:0007669"/>
    <property type="project" value="UniProtKB-SubCell"/>
</dbReference>
<dbReference type="GO" id="GO:0006417">
    <property type="term" value="P:regulation of translation"/>
    <property type="evidence" value="ECO:0007669"/>
    <property type="project" value="UniProtKB-KW"/>
</dbReference>
<dbReference type="EMBL" id="DTPE01000237">
    <property type="protein sequence ID" value="HGE75660.1"/>
    <property type="molecule type" value="Genomic_DNA"/>
</dbReference>
<gene>
    <name evidence="4" type="primary">fliW</name>
    <name evidence="5" type="ORF">ENX73_06000</name>
</gene>
<comment type="similarity">
    <text evidence="4">Belongs to the FliW family.</text>
</comment>
<evidence type="ECO:0000256" key="4">
    <source>
        <dbReference type="HAMAP-Rule" id="MF_01185"/>
    </source>
</evidence>
<keyword evidence="1 4" id="KW-0963">Cytoplasm</keyword>
<keyword evidence="3 4" id="KW-0810">Translation regulation</keyword>
<evidence type="ECO:0000256" key="1">
    <source>
        <dbReference type="ARBA" id="ARBA00022490"/>
    </source>
</evidence>
<name>A0A7V3VTH6_9BACT</name>
<reference evidence="5" key="1">
    <citation type="journal article" date="2020" name="mSystems">
        <title>Genome- and Community-Level Interaction Insights into Carbon Utilization and Element Cycling Functions of Hydrothermarchaeota in Hydrothermal Sediment.</title>
        <authorList>
            <person name="Zhou Z."/>
            <person name="Liu Y."/>
            <person name="Xu W."/>
            <person name="Pan J."/>
            <person name="Luo Z.H."/>
            <person name="Li M."/>
        </authorList>
    </citation>
    <scope>NUCLEOTIDE SEQUENCE [LARGE SCALE GENOMIC DNA]</scope>
    <source>
        <strain evidence="5">SpSt-966</strain>
    </source>
</reference>
<sequence length="137" mass="15800">MIFETKIGSYDIKEESIFKFAEGIPGFENLKRFAVLSRADTEPIKWFVSLEDKNVALPIIDPWLIFKDYSFTLNEEMLKRIENPKRENVLIFCVIDLHRPNVTVNLMAPIVINIEKGIGSQIIVEGTKYTSRHSVKV</sequence>
<dbReference type="InterPro" id="IPR003775">
    <property type="entry name" value="Flagellar_assembly_factor_FliW"/>
</dbReference>
<comment type="subunit">
    <text evidence="4">Interacts with translational regulator CsrA and flagellin(s).</text>
</comment>
<dbReference type="AlphaFoldDB" id="A0A7V3VTH6"/>
<keyword evidence="2 4" id="KW-1005">Bacterial flagellum biogenesis</keyword>
<dbReference type="Gene3D" id="2.30.290.10">
    <property type="entry name" value="BH3618-like"/>
    <property type="match status" value="1"/>
</dbReference>
<protein>
    <recommendedName>
        <fullName evidence="4">Flagellar assembly factor FliW</fullName>
    </recommendedName>
</protein>
<dbReference type="SUPFAM" id="SSF141457">
    <property type="entry name" value="BH3618-like"/>
    <property type="match status" value="1"/>
</dbReference>
<dbReference type="HAMAP" id="MF_01185">
    <property type="entry name" value="FliW"/>
    <property type="match status" value="1"/>
</dbReference>
<comment type="subcellular location">
    <subcellularLocation>
        <location evidence="4">Cytoplasm</location>
    </subcellularLocation>
</comment>